<organism evidence="2 3">
    <name type="scientific">Hymenobacter mucosus</name>
    <dbReference type="NCBI Taxonomy" id="1411120"/>
    <lineage>
        <taxon>Bacteria</taxon>
        <taxon>Pseudomonadati</taxon>
        <taxon>Bacteroidota</taxon>
        <taxon>Cytophagia</taxon>
        <taxon>Cytophagales</taxon>
        <taxon>Hymenobacteraceae</taxon>
        <taxon>Hymenobacter</taxon>
    </lineage>
</organism>
<reference evidence="3" key="1">
    <citation type="submission" date="2017-06" db="EMBL/GenBank/DDBJ databases">
        <authorList>
            <person name="Varghese N."/>
            <person name="Submissions S."/>
        </authorList>
    </citation>
    <scope>NUCLEOTIDE SEQUENCE [LARGE SCALE GENOMIC DNA]</scope>
    <source>
        <strain evidence="3">DSM 28041</strain>
    </source>
</reference>
<evidence type="ECO:0000313" key="2">
    <source>
        <dbReference type="EMBL" id="SNR79860.1"/>
    </source>
</evidence>
<feature type="domain" description="BLUF" evidence="1">
    <location>
        <begin position="4"/>
        <end position="97"/>
    </location>
</feature>
<dbReference type="GO" id="GO:0009882">
    <property type="term" value="F:blue light photoreceptor activity"/>
    <property type="evidence" value="ECO:0007669"/>
    <property type="project" value="InterPro"/>
</dbReference>
<dbReference type="Proteomes" id="UP000198310">
    <property type="component" value="Unassembled WGS sequence"/>
</dbReference>
<evidence type="ECO:0000259" key="1">
    <source>
        <dbReference type="PROSITE" id="PS50925"/>
    </source>
</evidence>
<dbReference type="PROSITE" id="PS50925">
    <property type="entry name" value="BLUF"/>
    <property type="match status" value="1"/>
</dbReference>
<name>A0A238Z987_9BACT</name>
<dbReference type="SMART" id="SM01034">
    <property type="entry name" value="BLUF"/>
    <property type="match status" value="1"/>
</dbReference>
<evidence type="ECO:0000313" key="3">
    <source>
        <dbReference type="Proteomes" id="UP000198310"/>
    </source>
</evidence>
<protein>
    <submittedName>
        <fullName evidence="2">Sensors of blue-light using FAD</fullName>
    </submittedName>
</protein>
<proteinExistence type="predicted"/>
<keyword evidence="3" id="KW-1185">Reference proteome</keyword>
<dbReference type="EMBL" id="FZNS01000007">
    <property type="protein sequence ID" value="SNR79860.1"/>
    <property type="molecule type" value="Genomic_DNA"/>
</dbReference>
<dbReference type="RefSeq" id="WP_089333406.1">
    <property type="nucleotide sequence ID" value="NZ_FZNS01000007.1"/>
</dbReference>
<dbReference type="Pfam" id="PF04940">
    <property type="entry name" value="BLUF"/>
    <property type="match status" value="1"/>
</dbReference>
<dbReference type="AlphaFoldDB" id="A0A238Z987"/>
<dbReference type="InterPro" id="IPR007024">
    <property type="entry name" value="BLUF_domain"/>
</dbReference>
<dbReference type="Gene3D" id="3.30.70.100">
    <property type="match status" value="1"/>
</dbReference>
<dbReference type="GO" id="GO:0071949">
    <property type="term" value="F:FAD binding"/>
    <property type="evidence" value="ECO:0007669"/>
    <property type="project" value="InterPro"/>
</dbReference>
<gene>
    <name evidence="2" type="ORF">SAMN06269173_10735</name>
</gene>
<dbReference type="SUPFAM" id="SSF54975">
    <property type="entry name" value="Acylphosphatase/BLUF domain-like"/>
    <property type="match status" value="1"/>
</dbReference>
<accession>A0A238Z987</accession>
<sequence length="147" mass="16677">MHALYHLIYQSHAKEPFNLPELIALLTQSHKHNSNKNITGLLLYLPSGQILQLLEGEESVVKNLYYEHIALDPRHTACTVLNEGPWARRSFPGWCASFPLEYPGQECDLPGYVEPSKLRAMMSSLAPNRPGLVHLVMDFIAQYDDSF</sequence>
<dbReference type="InterPro" id="IPR036046">
    <property type="entry name" value="Acylphosphatase-like_dom_sf"/>
</dbReference>